<feature type="compositionally biased region" description="Polar residues" evidence="1">
    <location>
        <begin position="109"/>
        <end position="118"/>
    </location>
</feature>
<feature type="compositionally biased region" description="Low complexity" evidence="1">
    <location>
        <begin position="121"/>
        <end position="140"/>
    </location>
</feature>
<organism evidence="2 3">
    <name type="scientific">Stichopus japonicus</name>
    <name type="common">Sea cucumber</name>
    <dbReference type="NCBI Taxonomy" id="307972"/>
    <lineage>
        <taxon>Eukaryota</taxon>
        <taxon>Metazoa</taxon>
        <taxon>Echinodermata</taxon>
        <taxon>Eleutherozoa</taxon>
        <taxon>Echinozoa</taxon>
        <taxon>Holothuroidea</taxon>
        <taxon>Aspidochirotacea</taxon>
        <taxon>Aspidochirotida</taxon>
        <taxon>Stichopodidae</taxon>
        <taxon>Apostichopus</taxon>
    </lineage>
</organism>
<dbReference type="AlphaFoldDB" id="A0A2G8KJC7"/>
<feature type="region of interest" description="Disordered" evidence="1">
    <location>
        <begin position="109"/>
        <end position="143"/>
    </location>
</feature>
<name>A0A2G8KJC7_STIJA</name>
<dbReference type="Proteomes" id="UP000230750">
    <property type="component" value="Unassembled WGS sequence"/>
</dbReference>
<evidence type="ECO:0000313" key="3">
    <source>
        <dbReference type="Proteomes" id="UP000230750"/>
    </source>
</evidence>
<sequence length="166" mass="18402">MKHTRGSDHSYKRPVEAWTEATVRVISSTVLLRLTNPIRDCLTVNVMVGFLNQRACRAQTNITIPFLLRRFPVSPTKGSPGVAIRPVEVLDHDHILQQIQQVFHHMTGLKTTPSNQSGIPRRTSGSRASHGRSSSLGKSSDFTSQLPVSAEYKVDQGVYTSPSQRP</sequence>
<keyword evidence="3" id="KW-1185">Reference proteome</keyword>
<evidence type="ECO:0000256" key="1">
    <source>
        <dbReference type="SAM" id="MobiDB-lite"/>
    </source>
</evidence>
<comment type="caution">
    <text evidence="2">The sequence shown here is derived from an EMBL/GenBank/DDBJ whole genome shotgun (WGS) entry which is preliminary data.</text>
</comment>
<proteinExistence type="predicted"/>
<reference evidence="2 3" key="1">
    <citation type="journal article" date="2017" name="PLoS Biol.">
        <title>The sea cucumber genome provides insights into morphological evolution and visceral regeneration.</title>
        <authorList>
            <person name="Zhang X."/>
            <person name="Sun L."/>
            <person name="Yuan J."/>
            <person name="Sun Y."/>
            <person name="Gao Y."/>
            <person name="Zhang L."/>
            <person name="Li S."/>
            <person name="Dai H."/>
            <person name="Hamel J.F."/>
            <person name="Liu C."/>
            <person name="Yu Y."/>
            <person name="Liu S."/>
            <person name="Lin W."/>
            <person name="Guo K."/>
            <person name="Jin S."/>
            <person name="Xu P."/>
            <person name="Storey K.B."/>
            <person name="Huan P."/>
            <person name="Zhang T."/>
            <person name="Zhou Y."/>
            <person name="Zhang J."/>
            <person name="Lin C."/>
            <person name="Li X."/>
            <person name="Xing L."/>
            <person name="Huo D."/>
            <person name="Sun M."/>
            <person name="Wang L."/>
            <person name="Mercier A."/>
            <person name="Li F."/>
            <person name="Yang H."/>
            <person name="Xiang J."/>
        </authorList>
    </citation>
    <scope>NUCLEOTIDE SEQUENCE [LARGE SCALE GENOMIC DNA]</scope>
    <source>
        <strain evidence="2">Shaxun</strain>
        <tissue evidence="2">Muscle</tissue>
    </source>
</reference>
<gene>
    <name evidence="2" type="ORF">BSL78_15047</name>
</gene>
<protein>
    <submittedName>
        <fullName evidence="2">Uncharacterized protein</fullName>
    </submittedName>
</protein>
<accession>A0A2G8KJC7</accession>
<evidence type="ECO:0000313" key="2">
    <source>
        <dbReference type="EMBL" id="PIK48077.1"/>
    </source>
</evidence>
<dbReference type="EMBL" id="MRZV01000541">
    <property type="protein sequence ID" value="PIK48077.1"/>
    <property type="molecule type" value="Genomic_DNA"/>
</dbReference>